<reference evidence="11 12" key="1">
    <citation type="submission" date="2016-03" db="EMBL/GenBank/DDBJ databases">
        <title>Acetic acid bacteria sequencing.</title>
        <authorList>
            <person name="Brandt J."/>
            <person name="Jakob F."/>
            <person name="Vogel R.F."/>
        </authorList>
    </citation>
    <scope>NUCLEOTIDE SEQUENCE [LARGE SCALE GENOMIC DNA]</scope>
    <source>
        <strain evidence="11 12">TMW2.1153</strain>
    </source>
</reference>
<keyword evidence="6 7" id="KW-0030">Aminoacyl-tRNA synthetase</keyword>
<dbReference type="GO" id="GO:0005737">
    <property type="term" value="C:cytoplasm"/>
    <property type="evidence" value="ECO:0007669"/>
    <property type="project" value="UniProtKB-SubCell"/>
</dbReference>
<name>A0A1U9KG40_ACEAC</name>
<dbReference type="Gene3D" id="3.40.50.620">
    <property type="entry name" value="HUPs"/>
    <property type="match status" value="1"/>
</dbReference>
<keyword evidence="12" id="KW-1185">Reference proteome</keyword>
<dbReference type="Pfam" id="PF09334">
    <property type="entry name" value="tRNA-synt_1g"/>
    <property type="match status" value="1"/>
</dbReference>
<sequence length="515" mass="57631">MTGRFYVTTPIYYVNGAPHIGHAYTSIAADIVARFHRLCGDEVFFLTGTDEHGQKVEQAAQTAGEAPQAFTDRISADFRNMADAMNVSYDDFIRTTEPRHIAGAQAVWEKVAANGDIYLGAYEGWYALRDEAFYNEDEITTRPDGAKVAPTGAPVEWMREPSYFFRLSAYEDRLLELYEKHPDFIGPVGRRNEIVSFVKQGLRDLSVSRTSFKWGVPVPGDADHVMYVWFDALTNYLTALGYPDVDAPRMKFWPANLHIVGKDIARFHTVYWPAFLMAAGIDLPDMVFSNGWWTVEGEKMSKSLGNVIDPRDLVKEFGVDPVRFFLMREVPFGGDSDLSRRSLINRLNVELANDLGNLGQRTLSLIARNCGGILPAQGKHTEADAHLLGQAAVLPDVMKAQIARVALTDALEEAWKLIRACNAYIDHQAPWALKKTDPERMADVLRVLADALRSIATVLQPYIPESMDKMLTQLGVEPDERDFDALEMPLPAGRELPKPEGIFPRFVEPEAGEAK</sequence>
<comment type="caution">
    <text evidence="7">Lacks conserved residue(s) required for the propagation of feature annotation.</text>
</comment>
<feature type="region of interest" description="Disordered" evidence="8">
    <location>
        <begin position="490"/>
        <end position="515"/>
    </location>
</feature>
<evidence type="ECO:0000256" key="8">
    <source>
        <dbReference type="SAM" id="MobiDB-lite"/>
    </source>
</evidence>
<evidence type="ECO:0000259" key="10">
    <source>
        <dbReference type="Pfam" id="PF19303"/>
    </source>
</evidence>
<dbReference type="SUPFAM" id="SSF52374">
    <property type="entry name" value="Nucleotidylyl transferase"/>
    <property type="match status" value="1"/>
</dbReference>
<feature type="short sequence motif" description="'HIGH' region" evidence="7">
    <location>
        <begin position="12"/>
        <end position="22"/>
    </location>
</feature>
<keyword evidence="5 7" id="KW-0648">Protein biosynthesis</keyword>
<dbReference type="NCBIfam" id="TIGR00398">
    <property type="entry name" value="metG"/>
    <property type="match status" value="1"/>
</dbReference>
<evidence type="ECO:0000256" key="7">
    <source>
        <dbReference type="HAMAP-Rule" id="MF_01228"/>
    </source>
</evidence>
<dbReference type="InterPro" id="IPR009080">
    <property type="entry name" value="tRNAsynth_Ia_anticodon-bd"/>
</dbReference>
<dbReference type="CDD" id="cd00814">
    <property type="entry name" value="MetRS_core"/>
    <property type="match status" value="1"/>
</dbReference>
<comment type="similarity">
    <text evidence="7">Belongs to the class-I aminoacyl-tRNA synthetase family. MetG type 2B subfamily.</text>
</comment>
<evidence type="ECO:0000256" key="3">
    <source>
        <dbReference type="ARBA" id="ARBA00022741"/>
    </source>
</evidence>
<dbReference type="FunFam" id="2.170.220.10:FF:000002">
    <property type="entry name" value="Methionine--tRNA ligase"/>
    <property type="match status" value="1"/>
</dbReference>
<dbReference type="PRINTS" id="PR01041">
    <property type="entry name" value="TRNASYNTHMET"/>
</dbReference>
<dbReference type="InterPro" id="IPR023457">
    <property type="entry name" value="Met-tRNA_synth_2"/>
</dbReference>
<dbReference type="PANTHER" id="PTHR43326">
    <property type="entry name" value="METHIONYL-TRNA SYNTHETASE"/>
    <property type="match status" value="1"/>
</dbReference>
<protein>
    <recommendedName>
        <fullName evidence="7">Methionine--tRNA ligase</fullName>
        <ecNumber evidence="7">6.1.1.10</ecNumber>
    </recommendedName>
    <alternativeName>
        <fullName evidence="7">Methionyl-tRNA synthetase</fullName>
        <shortName evidence="7">MetRS</shortName>
    </alternativeName>
</protein>
<dbReference type="AlphaFoldDB" id="A0A1U9KG40"/>
<organism evidence="11 12">
    <name type="scientific">Acetobacter aceti</name>
    <dbReference type="NCBI Taxonomy" id="435"/>
    <lineage>
        <taxon>Bacteria</taxon>
        <taxon>Pseudomonadati</taxon>
        <taxon>Pseudomonadota</taxon>
        <taxon>Alphaproteobacteria</taxon>
        <taxon>Acetobacterales</taxon>
        <taxon>Acetobacteraceae</taxon>
        <taxon>Acetobacter</taxon>
        <taxon>Acetobacter subgen. Acetobacter</taxon>
    </lineage>
</organism>
<dbReference type="GO" id="GO:0006431">
    <property type="term" value="P:methionyl-tRNA aminoacylation"/>
    <property type="evidence" value="ECO:0007669"/>
    <property type="project" value="UniProtKB-UniRule"/>
</dbReference>
<dbReference type="Proteomes" id="UP000188937">
    <property type="component" value="Chromosome"/>
</dbReference>
<evidence type="ECO:0000313" key="12">
    <source>
        <dbReference type="Proteomes" id="UP000188937"/>
    </source>
</evidence>
<evidence type="ECO:0000256" key="6">
    <source>
        <dbReference type="ARBA" id="ARBA00023146"/>
    </source>
</evidence>
<dbReference type="NCBIfam" id="NF008900">
    <property type="entry name" value="PRK12267.1"/>
    <property type="match status" value="1"/>
</dbReference>
<accession>A0A1U9KG40</accession>
<dbReference type="InterPro" id="IPR033911">
    <property type="entry name" value="MetRS_core"/>
</dbReference>
<evidence type="ECO:0000259" key="9">
    <source>
        <dbReference type="Pfam" id="PF09334"/>
    </source>
</evidence>
<evidence type="ECO:0000256" key="4">
    <source>
        <dbReference type="ARBA" id="ARBA00022840"/>
    </source>
</evidence>
<dbReference type="GO" id="GO:0004825">
    <property type="term" value="F:methionine-tRNA ligase activity"/>
    <property type="evidence" value="ECO:0007669"/>
    <property type="project" value="UniProtKB-UniRule"/>
</dbReference>
<gene>
    <name evidence="7" type="primary">metG</name>
    <name evidence="11" type="ORF">A0U92_08250</name>
</gene>
<dbReference type="RefSeq" id="WP_077812812.1">
    <property type="nucleotide sequence ID" value="NZ_CP014692.1"/>
</dbReference>
<dbReference type="SUPFAM" id="SSF47323">
    <property type="entry name" value="Anticodon-binding domain of a subclass of class I aminoacyl-tRNA synthetases"/>
    <property type="match status" value="1"/>
</dbReference>
<comment type="catalytic activity">
    <reaction evidence="7">
        <text>tRNA(Met) + L-methionine + ATP = L-methionyl-tRNA(Met) + AMP + diphosphate</text>
        <dbReference type="Rhea" id="RHEA:13481"/>
        <dbReference type="Rhea" id="RHEA-COMP:9667"/>
        <dbReference type="Rhea" id="RHEA-COMP:9698"/>
        <dbReference type="ChEBI" id="CHEBI:30616"/>
        <dbReference type="ChEBI" id="CHEBI:33019"/>
        <dbReference type="ChEBI" id="CHEBI:57844"/>
        <dbReference type="ChEBI" id="CHEBI:78442"/>
        <dbReference type="ChEBI" id="CHEBI:78530"/>
        <dbReference type="ChEBI" id="CHEBI:456215"/>
        <dbReference type="EC" id="6.1.1.10"/>
    </reaction>
</comment>
<keyword evidence="2 7" id="KW-0436">Ligase</keyword>
<feature type="domain" description="Methionyl-tRNA synthetase anticodon-binding" evidence="10">
    <location>
        <begin position="375"/>
        <end position="507"/>
    </location>
</feature>
<evidence type="ECO:0000256" key="1">
    <source>
        <dbReference type="ARBA" id="ARBA00003314"/>
    </source>
</evidence>
<keyword evidence="4 7" id="KW-0067">ATP-binding</keyword>
<dbReference type="InterPro" id="IPR014729">
    <property type="entry name" value="Rossmann-like_a/b/a_fold"/>
</dbReference>
<dbReference type="HAMAP" id="MF_01228">
    <property type="entry name" value="Met_tRNA_synth_type2"/>
    <property type="match status" value="1"/>
</dbReference>
<keyword evidence="3 7" id="KW-0547">Nucleotide-binding</keyword>
<dbReference type="InterPro" id="IPR015413">
    <property type="entry name" value="Methionyl/Leucyl_tRNA_Synth"/>
</dbReference>
<dbReference type="GO" id="GO:0005524">
    <property type="term" value="F:ATP binding"/>
    <property type="evidence" value="ECO:0007669"/>
    <property type="project" value="UniProtKB-UniRule"/>
</dbReference>
<dbReference type="Pfam" id="PF19303">
    <property type="entry name" value="Anticodon_3"/>
    <property type="match status" value="1"/>
</dbReference>
<dbReference type="InterPro" id="IPR041872">
    <property type="entry name" value="Anticodon_Met"/>
</dbReference>
<dbReference type="CDD" id="cd07957">
    <property type="entry name" value="Anticodon_Ia_Met"/>
    <property type="match status" value="1"/>
</dbReference>
<evidence type="ECO:0000313" key="11">
    <source>
        <dbReference type="EMBL" id="AQS84773.1"/>
    </source>
</evidence>
<dbReference type="EC" id="6.1.1.10" evidence="7"/>
<dbReference type="OrthoDB" id="9810191at2"/>
<comment type="function">
    <text evidence="1 7">Is required not only for elongation of protein synthesis but also for the initiation of all mRNA translation through initiator tRNA(fMet) aminoacylation.</text>
</comment>
<dbReference type="InterPro" id="IPR014758">
    <property type="entry name" value="Met-tRNA_synth"/>
</dbReference>
<proteinExistence type="inferred from homology"/>
<feature type="domain" description="Methionyl/Leucyl tRNA synthetase" evidence="9">
    <location>
        <begin position="5"/>
        <end position="363"/>
    </location>
</feature>
<dbReference type="Gene3D" id="1.10.730.10">
    <property type="entry name" value="Isoleucyl-tRNA Synthetase, Domain 1"/>
    <property type="match status" value="1"/>
</dbReference>
<keyword evidence="7" id="KW-0963">Cytoplasm</keyword>
<evidence type="ECO:0000256" key="5">
    <source>
        <dbReference type="ARBA" id="ARBA00022917"/>
    </source>
</evidence>
<dbReference type="EMBL" id="CP014692">
    <property type="protein sequence ID" value="AQS84773.1"/>
    <property type="molecule type" value="Genomic_DNA"/>
</dbReference>
<feature type="short sequence motif" description="'KMSKS' region" evidence="7">
    <location>
        <begin position="299"/>
        <end position="303"/>
    </location>
</feature>
<comment type="subunit">
    <text evidence="7">Monomer.</text>
</comment>
<evidence type="ECO:0000256" key="2">
    <source>
        <dbReference type="ARBA" id="ARBA00022598"/>
    </source>
</evidence>
<comment type="subcellular location">
    <subcellularLocation>
        <location evidence="7">Cytoplasm</location>
    </subcellularLocation>
</comment>
<dbReference type="PANTHER" id="PTHR43326:SF1">
    <property type="entry name" value="METHIONINE--TRNA LIGASE, MITOCHONDRIAL"/>
    <property type="match status" value="1"/>
</dbReference>
<dbReference type="KEGG" id="aace:A0U92_08250"/>
<dbReference type="eggNOG" id="COG0143">
    <property type="taxonomic scope" value="Bacteria"/>
</dbReference>
<dbReference type="STRING" id="435.A0U92_08250"/>
<dbReference type="Gene3D" id="2.170.220.10">
    <property type="match status" value="1"/>
</dbReference>